<sequence>MIKINHNRVWRKKTNYIIGMICKSLNDYKTPRHEIYRIVQARANCNLRVKLKKLQEKALKEGMSSGKAKQLNILDLIAKDPELREIYIDVVNEMAIKYGVSI</sequence>
<name>A0ABT4CQC8_9CLOT</name>
<evidence type="ECO:0000313" key="2">
    <source>
        <dbReference type="Proteomes" id="UP001079657"/>
    </source>
</evidence>
<evidence type="ECO:0000313" key="1">
    <source>
        <dbReference type="EMBL" id="MCY6371244.1"/>
    </source>
</evidence>
<dbReference type="EMBL" id="JAPQES010000004">
    <property type="protein sequence ID" value="MCY6371244.1"/>
    <property type="molecule type" value="Genomic_DNA"/>
</dbReference>
<dbReference type="Proteomes" id="UP001079657">
    <property type="component" value="Unassembled WGS sequence"/>
</dbReference>
<gene>
    <name evidence="1" type="ORF">OXH55_11410</name>
</gene>
<reference evidence="1" key="1">
    <citation type="submission" date="2022-12" db="EMBL/GenBank/DDBJ databases">
        <authorList>
            <person name="Wang J."/>
        </authorList>
    </citation>
    <scope>NUCLEOTIDE SEQUENCE</scope>
    <source>
        <strain evidence="1">HY-42-06</strain>
    </source>
</reference>
<keyword evidence="2" id="KW-1185">Reference proteome</keyword>
<protein>
    <submittedName>
        <fullName evidence="1">Uncharacterized protein</fullName>
    </submittedName>
</protein>
<accession>A0ABT4CQC8</accession>
<proteinExistence type="predicted"/>
<organism evidence="1 2">
    <name type="scientific">Clostridium ganghwense</name>
    <dbReference type="NCBI Taxonomy" id="312089"/>
    <lineage>
        <taxon>Bacteria</taxon>
        <taxon>Bacillati</taxon>
        <taxon>Bacillota</taxon>
        <taxon>Clostridia</taxon>
        <taxon>Eubacteriales</taxon>
        <taxon>Clostridiaceae</taxon>
        <taxon>Clostridium</taxon>
    </lineage>
</organism>
<comment type="caution">
    <text evidence="1">The sequence shown here is derived from an EMBL/GenBank/DDBJ whole genome shotgun (WGS) entry which is preliminary data.</text>
</comment>